<dbReference type="InterPro" id="IPR013057">
    <property type="entry name" value="AA_transpt_TM"/>
</dbReference>
<dbReference type="AlphaFoldDB" id="T1JQJ5"/>
<evidence type="ECO:0000313" key="9">
    <source>
        <dbReference type="Proteomes" id="UP000015104"/>
    </source>
</evidence>
<keyword evidence="6" id="KW-0732">Signal</keyword>
<protein>
    <recommendedName>
        <fullName evidence="7">Amino acid transporter transmembrane domain-containing protein</fullName>
    </recommendedName>
</protein>
<feature type="transmembrane region" description="Helical" evidence="5">
    <location>
        <begin position="103"/>
        <end position="126"/>
    </location>
</feature>
<keyword evidence="3 5" id="KW-1133">Transmembrane helix</keyword>
<evidence type="ECO:0000256" key="3">
    <source>
        <dbReference type="ARBA" id="ARBA00022989"/>
    </source>
</evidence>
<dbReference type="STRING" id="32264.T1JQJ5"/>
<keyword evidence="2 5" id="KW-0812">Transmembrane</keyword>
<proteinExistence type="predicted"/>
<keyword evidence="4 5" id="KW-0472">Membrane</keyword>
<evidence type="ECO:0000256" key="1">
    <source>
        <dbReference type="ARBA" id="ARBA00004141"/>
    </source>
</evidence>
<dbReference type="HOGENOM" id="CLU_150261_0_0_1"/>
<evidence type="ECO:0000256" key="4">
    <source>
        <dbReference type="ARBA" id="ARBA00023136"/>
    </source>
</evidence>
<dbReference type="Pfam" id="PF01490">
    <property type="entry name" value="Aa_trans"/>
    <property type="match status" value="1"/>
</dbReference>
<evidence type="ECO:0000256" key="5">
    <source>
        <dbReference type="SAM" id="Phobius"/>
    </source>
</evidence>
<dbReference type="Proteomes" id="UP000015104">
    <property type="component" value="Unassembled WGS sequence"/>
</dbReference>
<name>T1JQJ5_TETUR</name>
<feature type="transmembrane region" description="Helical" evidence="5">
    <location>
        <begin position="61"/>
        <end position="82"/>
    </location>
</feature>
<evidence type="ECO:0000313" key="8">
    <source>
        <dbReference type="EnsemblMetazoa" id="tetur01g03430.1"/>
    </source>
</evidence>
<dbReference type="GO" id="GO:0015179">
    <property type="term" value="F:L-amino acid transmembrane transporter activity"/>
    <property type="evidence" value="ECO:0007669"/>
    <property type="project" value="TreeGrafter"/>
</dbReference>
<organism evidence="8 9">
    <name type="scientific">Tetranychus urticae</name>
    <name type="common">Two-spotted spider mite</name>
    <dbReference type="NCBI Taxonomy" id="32264"/>
    <lineage>
        <taxon>Eukaryota</taxon>
        <taxon>Metazoa</taxon>
        <taxon>Ecdysozoa</taxon>
        <taxon>Arthropoda</taxon>
        <taxon>Chelicerata</taxon>
        <taxon>Arachnida</taxon>
        <taxon>Acari</taxon>
        <taxon>Acariformes</taxon>
        <taxon>Trombidiformes</taxon>
        <taxon>Prostigmata</taxon>
        <taxon>Eleutherengona</taxon>
        <taxon>Raphignathae</taxon>
        <taxon>Tetranychoidea</taxon>
        <taxon>Tetranychidae</taxon>
        <taxon>Tetranychus</taxon>
    </lineage>
</organism>
<evidence type="ECO:0000259" key="7">
    <source>
        <dbReference type="Pfam" id="PF01490"/>
    </source>
</evidence>
<sequence>MAGHLFFGFLLMINPAVQEIENKFKAPRSFNWKRVAIRVLMLLFILFICESIPRFGKLLDLVGGSSMTCLAYIFPPLFYVKLCSMKNPSWPERRISLFEKLHCYKIIIIGIIGGVCATVAAIVAILSPGTFVLPCYIDLNCTNE</sequence>
<dbReference type="PANTHER" id="PTHR22950:SF703">
    <property type="entry name" value="AMINO ACID TRANSPORTER TRANSMEMBRANE DOMAIN-CONTAINING PROTEIN"/>
    <property type="match status" value="1"/>
</dbReference>
<accession>T1JQJ5</accession>
<keyword evidence="9" id="KW-1185">Reference proteome</keyword>
<feature type="transmembrane region" description="Helical" evidence="5">
    <location>
        <begin position="35"/>
        <end position="55"/>
    </location>
</feature>
<dbReference type="EMBL" id="CAEY01000437">
    <property type="status" value="NOT_ANNOTATED_CDS"/>
    <property type="molecule type" value="Genomic_DNA"/>
</dbReference>
<reference evidence="9" key="1">
    <citation type="submission" date="2011-08" db="EMBL/GenBank/DDBJ databases">
        <authorList>
            <person name="Rombauts S."/>
        </authorList>
    </citation>
    <scope>NUCLEOTIDE SEQUENCE</scope>
    <source>
        <strain evidence="9">London</strain>
    </source>
</reference>
<feature type="chain" id="PRO_5004579884" description="Amino acid transporter transmembrane domain-containing protein" evidence="6">
    <location>
        <begin position="19"/>
        <end position="144"/>
    </location>
</feature>
<feature type="domain" description="Amino acid transporter transmembrane" evidence="7">
    <location>
        <begin position="2"/>
        <end position="118"/>
    </location>
</feature>
<evidence type="ECO:0000256" key="2">
    <source>
        <dbReference type="ARBA" id="ARBA00022692"/>
    </source>
</evidence>
<evidence type="ECO:0000256" key="6">
    <source>
        <dbReference type="SAM" id="SignalP"/>
    </source>
</evidence>
<dbReference type="EnsemblMetazoa" id="tetur01g03430.1">
    <property type="protein sequence ID" value="tetur01g03430.1"/>
    <property type="gene ID" value="tetur01g03430"/>
</dbReference>
<comment type="subcellular location">
    <subcellularLocation>
        <location evidence="1">Membrane</location>
        <topology evidence="1">Multi-pass membrane protein</topology>
    </subcellularLocation>
</comment>
<dbReference type="GO" id="GO:0005774">
    <property type="term" value="C:vacuolar membrane"/>
    <property type="evidence" value="ECO:0007669"/>
    <property type="project" value="TreeGrafter"/>
</dbReference>
<dbReference type="PANTHER" id="PTHR22950">
    <property type="entry name" value="AMINO ACID TRANSPORTER"/>
    <property type="match status" value="1"/>
</dbReference>
<dbReference type="eggNOG" id="KOG1303">
    <property type="taxonomic scope" value="Eukaryota"/>
</dbReference>
<feature type="signal peptide" evidence="6">
    <location>
        <begin position="1"/>
        <end position="18"/>
    </location>
</feature>
<reference evidence="8" key="2">
    <citation type="submission" date="2015-06" db="UniProtKB">
        <authorList>
            <consortium name="EnsemblMetazoa"/>
        </authorList>
    </citation>
    <scope>IDENTIFICATION</scope>
</reference>